<reference evidence="3" key="1">
    <citation type="submission" date="2018-06" db="EMBL/GenBank/DDBJ databases">
        <title>Aestuariibacter litoralis strain KCTC 52945T.</title>
        <authorList>
            <person name="Li X."/>
            <person name="Salam N."/>
            <person name="Li J.-L."/>
            <person name="Chen Y.-M."/>
            <person name="Yang Z.-W."/>
            <person name="Zhang L.-Y."/>
            <person name="Han M.-X."/>
            <person name="Xiao M."/>
            <person name="Li W.-J."/>
        </authorList>
    </citation>
    <scope>NUCLEOTIDE SEQUENCE [LARGE SCALE GENOMIC DNA]</scope>
    <source>
        <strain evidence="3">KCTC 52945</strain>
    </source>
</reference>
<sequence>MDRPSDIDETASRANDGKTAEERQRGNRGGQVTDGKNGDVPAGGGRRGPGRWVSYRQRGD</sequence>
<comment type="caution">
    <text evidence="2">The sequence shown here is derived from an EMBL/GenBank/DDBJ whole genome shotgun (WGS) entry which is preliminary data.</text>
</comment>
<feature type="compositionally biased region" description="Basic and acidic residues" evidence="1">
    <location>
        <begin position="15"/>
        <end position="25"/>
    </location>
</feature>
<dbReference type="RefSeq" id="WP_111200327.1">
    <property type="nucleotide sequence ID" value="NZ_QKVK01000017.1"/>
</dbReference>
<name>A0A2W2C4L2_9HYPH</name>
<keyword evidence="3" id="KW-1185">Reference proteome</keyword>
<evidence type="ECO:0000313" key="2">
    <source>
        <dbReference type="EMBL" id="PZF75083.1"/>
    </source>
</evidence>
<gene>
    <name evidence="2" type="ORF">DK847_20050</name>
</gene>
<organism evidence="2 3">
    <name type="scientific">Aestuariivirga litoralis</name>
    <dbReference type="NCBI Taxonomy" id="2650924"/>
    <lineage>
        <taxon>Bacteria</taxon>
        <taxon>Pseudomonadati</taxon>
        <taxon>Pseudomonadota</taxon>
        <taxon>Alphaproteobacteria</taxon>
        <taxon>Hyphomicrobiales</taxon>
        <taxon>Aestuariivirgaceae</taxon>
        <taxon>Aestuariivirga</taxon>
    </lineage>
</organism>
<dbReference type="EMBL" id="QKVK01000017">
    <property type="protein sequence ID" value="PZF75083.1"/>
    <property type="molecule type" value="Genomic_DNA"/>
</dbReference>
<evidence type="ECO:0000313" key="3">
    <source>
        <dbReference type="Proteomes" id="UP000248795"/>
    </source>
</evidence>
<dbReference type="AlphaFoldDB" id="A0A2W2C4L2"/>
<feature type="region of interest" description="Disordered" evidence="1">
    <location>
        <begin position="1"/>
        <end position="60"/>
    </location>
</feature>
<dbReference type="Proteomes" id="UP000248795">
    <property type="component" value="Unassembled WGS sequence"/>
</dbReference>
<accession>A0A2W2C4L2</accession>
<protein>
    <submittedName>
        <fullName evidence="2">Uncharacterized protein</fullName>
    </submittedName>
</protein>
<proteinExistence type="predicted"/>
<evidence type="ECO:0000256" key="1">
    <source>
        <dbReference type="SAM" id="MobiDB-lite"/>
    </source>
</evidence>